<evidence type="ECO:0000256" key="1">
    <source>
        <dbReference type="SAM" id="Coils"/>
    </source>
</evidence>
<protein>
    <submittedName>
        <fullName evidence="3">Laminin subunit beta 4</fullName>
    </submittedName>
</protein>
<sequence length="373" mass="42044">MSSSAVEKISGAIPIIRYSENTRDGILAMLGNRTSKENYTLEQLRMFKTPDIQKLNEKSCGLPGNPPCVITPCGGALCQNSNGNKQCGGPNCNGTLPLSTNTVKKAEETDMLLNNLTRQLQESENQIESIRKMAEDTKTKGSQLHGKLEKVKNQTEIDRENAKEFIKKVKDFLLDESAPPEDIEKVAKHVLEVNLPRTPQELTNMLDKIRNLVTHCEDYEINVNKINKQRKDAQKLLVEAKQAEEAAKALPPLDEMINNLKEAESTKGQTKDTFIRLNGERQEIKIKISQAENQVNKTSDKLKDISEKQSDLKDEIAMLQRKMLMNGNQAAHAKADAEQAQNQAMDTDKVMYFCHVFKKENRCPSHRFCAIFE</sequence>
<keyword evidence="1" id="KW-0175">Coiled coil</keyword>
<gene>
    <name evidence="3" type="ORF">G0U57_013567</name>
</gene>
<organism evidence="3 4">
    <name type="scientific">Chelydra serpentina</name>
    <name type="common">Snapping turtle</name>
    <name type="synonym">Testudo serpentina</name>
    <dbReference type="NCBI Taxonomy" id="8475"/>
    <lineage>
        <taxon>Eukaryota</taxon>
        <taxon>Metazoa</taxon>
        <taxon>Chordata</taxon>
        <taxon>Craniata</taxon>
        <taxon>Vertebrata</taxon>
        <taxon>Euteleostomi</taxon>
        <taxon>Archelosauria</taxon>
        <taxon>Testudinata</taxon>
        <taxon>Testudines</taxon>
        <taxon>Cryptodira</taxon>
        <taxon>Durocryptodira</taxon>
        <taxon>Americhelydia</taxon>
        <taxon>Chelydroidea</taxon>
        <taxon>Chelydridae</taxon>
        <taxon>Chelydra</taxon>
    </lineage>
</organism>
<comment type="caution">
    <text evidence="3">The sequence shown here is derived from an EMBL/GenBank/DDBJ whole genome shotgun (WGS) entry which is preliminary data.</text>
</comment>
<accession>A0A8T1T5G2</accession>
<name>A0A8T1T5G2_CHESE</name>
<feature type="coiled-coil region" evidence="1">
    <location>
        <begin position="106"/>
        <end position="140"/>
    </location>
</feature>
<feature type="coiled-coil region" evidence="1">
    <location>
        <begin position="216"/>
        <end position="322"/>
    </location>
</feature>
<dbReference type="OrthoDB" id="5985440at2759"/>
<dbReference type="EMBL" id="JAHGAV010000037">
    <property type="protein sequence ID" value="KAG6936053.1"/>
    <property type="molecule type" value="Genomic_DNA"/>
</dbReference>
<dbReference type="Proteomes" id="UP000765507">
    <property type="component" value="Unassembled WGS sequence"/>
</dbReference>
<evidence type="ECO:0000313" key="3">
    <source>
        <dbReference type="EMBL" id="KAG6936053.1"/>
    </source>
</evidence>
<proteinExistence type="predicted"/>
<evidence type="ECO:0000313" key="4">
    <source>
        <dbReference type="Proteomes" id="UP000765507"/>
    </source>
</evidence>
<dbReference type="AlphaFoldDB" id="A0A8T1T5G2"/>
<evidence type="ECO:0000259" key="2">
    <source>
        <dbReference type="Pfam" id="PF23219"/>
    </source>
</evidence>
<feature type="domain" description="LAMB1/2/3/4 helical" evidence="2">
    <location>
        <begin position="97"/>
        <end position="242"/>
    </location>
</feature>
<dbReference type="Pfam" id="PF23219">
    <property type="entry name" value="LAMB1"/>
    <property type="match status" value="1"/>
</dbReference>
<reference evidence="3 4" key="1">
    <citation type="journal article" date="2020" name="G3 (Bethesda)">
        <title>Draft Genome of the Common Snapping Turtle, Chelydra serpentina, a Model for Phenotypic Plasticity in Reptiles.</title>
        <authorList>
            <person name="Das D."/>
            <person name="Singh S.K."/>
            <person name="Bierstedt J."/>
            <person name="Erickson A."/>
            <person name="Galli G.L.J."/>
            <person name="Crossley D.A. 2nd"/>
            <person name="Rhen T."/>
        </authorList>
    </citation>
    <scope>NUCLEOTIDE SEQUENCE [LARGE SCALE GENOMIC DNA]</scope>
    <source>
        <strain evidence="3">KW</strain>
    </source>
</reference>
<keyword evidence="4" id="KW-1185">Reference proteome</keyword>
<dbReference type="InterPro" id="IPR056558">
    <property type="entry name" value="LAMB1-4_helical"/>
</dbReference>